<evidence type="ECO:0000313" key="3">
    <source>
        <dbReference type="Proteomes" id="UP001286313"/>
    </source>
</evidence>
<dbReference type="AlphaFoldDB" id="A0AAE1G5M3"/>
<keyword evidence="3" id="KW-1185">Reference proteome</keyword>
<protein>
    <recommendedName>
        <fullName evidence="4">Endonuclease/exonuclease/phosphatase domain-containing protein</fullName>
    </recommendedName>
</protein>
<evidence type="ECO:0000313" key="2">
    <source>
        <dbReference type="EMBL" id="KAK3886617.1"/>
    </source>
</evidence>
<proteinExistence type="predicted"/>
<reference evidence="2" key="1">
    <citation type="submission" date="2023-10" db="EMBL/GenBank/DDBJ databases">
        <title>Genome assemblies of two species of porcelain crab, Petrolisthes cinctipes and Petrolisthes manimaculis (Anomura: Porcellanidae).</title>
        <authorList>
            <person name="Angst P."/>
        </authorList>
    </citation>
    <scope>NUCLEOTIDE SEQUENCE</scope>
    <source>
        <strain evidence="2">PB745_01</strain>
        <tissue evidence="2">Gill</tissue>
    </source>
</reference>
<dbReference type="EMBL" id="JAWQEG010000685">
    <property type="protein sequence ID" value="KAK3886617.1"/>
    <property type="molecule type" value="Genomic_DNA"/>
</dbReference>
<feature type="region of interest" description="Disordered" evidence="1">
    <location>
        <begin position="149"/>
        <end position="178"/>
    </location>
</feature>
<name>A0AAE1G5M3_PETCI</name>
<comment type="caution">
    <text evidence="2">The sequence shown here is derived from an EMBL/GenBank/DDBJ whole genome shotgun (WGS) entry which is preliminary data.</text>
</comment>
<accession>A0AAE1G5M3</accession>
<gene>
    <name evidence="2" type="ORF">Pcinc_009264</name>
</gene>
<sequence>MERRCAEDASHGDQTAGPPRLKVLQWNVQGLRPKRHQAYLDEWWADYQPPDDLHQQERDLTAAIQTAATTAIPMCVPSRRHRTDWWYYNDEVREHNHRVNLHQKLYKKRPNPNNLRLLQEVVARARQVSLRAKEDKWLEWCATFSQHTSLGQHGSSASRESIWPGPTPISTSPPDDLHQKERDLTAAIQTAATTAIPMCVPSRRHRTDWWYYNDEVREHNHRVNLHWKLYKKRPNPNNLRLLQEVVARTRQVSLRSKEDKWL</sequence>
<evidence type="ECO:0000256" key="1">
    <source>
        <dbReference type="SAM" id="MobiDB-lite"/>
    </source>
</evidence>
<organism evidence="2 3">
    <name type="scientific">Petrolisthes cinctipes</name>
    <name type="common">Flat porcelain crab</name>
    <dbReference type="NCBI Taxonomy" id="88211"/>
    <lineage>
        <taxon>Eukaryota</taxon>
        <taxon>Metazoa</taxon>
        <taxon>Ecdysozoa</taxon>
        <taxon>Arthropoda</taxon>
        <taxon>Crustacea</taxon>
        <taxon>Multicrustacea</taxon>
        <taxon>Malacostraca</taxon>
        <taxon>Eumalacostraca</taxon>
        <taxon>Eucarida</taxon>
        <taxon>Decapoda</taxon>
        <taxon>Pleocyemata</taxon>
        <taxon>Anomura</taxon>
        <taxon>Galatheoidea</taxon>
        <taxon>Porcellanidae</taxon>
        <taxon>Petrolisthes</taxon>
    </lineage>
</organism>
<dbReference type="Proteomes" id="UP001286313">
    <property type="component" value="Unassembled WGS sequence"/>
</dbReference>
<feature type="compositionally biased region" description="Polar residues" evidence="1">
    <location>
        <begin position="149"/>
        <end position="159"/>
    </location>
</feature>
<evidence type="ECO:0008006" key="4">
    <source>
        <dbReference type="Google" id="ProtNLM"/>
    </source>
</evidence>